<organism evidence="2 3">
    <name type="scientific">Schizopora paradoxa</name>
    <dbReference type="NCBI Taxonomy" id="27342"/>
    <lineage>
        <taxon>Eukaryota</taxon>
        <taxon>Fungi</taxon>
        <taxon>Dikarya</taxon>
        <taxon>Basidiomycota</taxon>
        <taxon>Agaricomycotina</taxon>
        <taxon>Agaricomycetes</taxon>
        <taxon>Hymenochaetales</taxon>
        <taxon>Schizoporaceae</taxon>
        <taxon>Schizopora</taxon>
    </lineage>
</organism>
<dbReference type="Proteomes" id="UP000053477">
    <property type="component" value="Unassembled WGS sequence"/>
</dbReference>
<protein>
    <submittedName>
        <fullName evidence="2">FMN-linked oxidoreductase</fullName>
    </submittedName>
</protein>
<sequence length="407" mass="45242">MDSVSSCKQLTKSISDSRLFQPIRVGNKTQLAHRVVFAPLTRFRANKAHVPTDLHVEYYSQRASVPGTLLITEATYISPNGAGQDNIPGIWSEAQIAGWRRVTDAVHARQSSIYMQIWALGRAAEPAVLALADDERNPGGPYPYVSASSIPLSDRRATEPTPRALTNDEIESFIGQYQQAAKNAIAAGFDGVEIHAAHGYLIDQFTQTNTNKRQDQWGGDVKGRTKFALAVVDAVASAIGPEKTAIRVSPWSTYQDMRMSDEDTFETFSYLIRSIRDKYPNFSYLHAPEPRVAGTGDRQEASGESNNFLKDIWLNEGNQKHNRVYIAAGGYTVPTALHETEARDNVLVAFGRYFSSNPDLVARIKKGIPFTPYNRHLFYVPEAAAGYTDFEFADKEAELHHTLARQL</sequence>
<dbReference type="EMBL" id="KQ086153">
    <property type="protein sequence ID" value="KLO07227.1"/>
    <property type="molecule type" value="Genomic_DNA"/>
</dbReference>
<dbReference type="InterPro" id="IPR013785">
    <property type="entry name" value="Aldolase_TIM"/>
</dbReference>
<name>A0A0H2R789_9AGAM</name>
<keyword evidence="3" id="KW-1185">Reference proteome</keyword>
<evidence type="ECO:0000313" key="2">
    <source>
        <dbReference type="EMBL" id="KLO07227.1"/>
    </source>
</evidence>
<dbReference type="Pfam" id="PF00724">
    <property type="entry name" value="Oxidored_FMN"/>
    <property type="match status" value="1"/>
</dbReference>
<dbReference type="STRING" id="27342.A0A0H2R789"/>
<gene>
    <name evidence="2" type="ORF">SCHPADRAFT_909712</name>
</gene>
<dbReference type="AlphaFoldDB" id="A0A0H2R789"/>
<feature type="domain" description="NADH:flavin oxidoreductase/NADH oxidase N-terminal" evidence="1">
    <location>
        <begin position="19"/>
        <end position="369"/>
    </location>
</feature>
<reference evidence="2 3" key="1">
    <citation type="submission" date="2015-04" db="EMBL/GenBank/DDBJ databases">
        <title>Complete genome sequence of Schizopora paradoxa KUC8140, a cosmopolitan wood degrader in East Asia.</title>
        <authorList>
            <consortium name="DOE Joint Genome Institute"/>
            <person name="Min B."/>
            <person name="Park H."/>
            <person name="Jang Y."/>
            <person name="Kim J.-J."/>
            <person name="Kim K.H."/>
            <person name="Pangilinan J."/>
            <person name="Lipzen A."/>
            <person name="Riley R."/>
            <person name="Grigoriev I.V."/>
            <person name="Spatafora J.W."/>
            <person name="Choi I.-G."/>
        </authorList>
    </citation>
    <scope>NUCLEOTIDE SEQUENCE [LARGE SCALE GENOMIC DNA]</scope>
    <source>
        <strain evidence="2 3">KUC8140</strain>
    </source>
</reference>
<dbReference type="GO" id="GO:0003959">
    <property type="term" value="F:NADPH dehydrogenase activity"/>
    <property type="evidence" value="ECO:0007669"/>
    <property type="project" value="TreeGrafter"/>
</dbReference>
<dbReference type="InterPro" id="IPR045247">
    <property type="entry name" value="Oye-like"/>
</dbReference>
<proteinExistence type="predicted"/>
<dbReference type="Gene3D" id="3.20.20.70">
    <property type="entry name" value="Aldolase class I"/>
    <property type="match status" value="1"/>
</dbReference>
<accession>A0A0H2R789</accession>
<dbReference type="FunFam" id="3.20.20.70:FF:000138">
    <property type="entry name" value="NADPH dehydrogenase 1"/>
    <property type="match status" value="1"/>
</dbReference>
<dbReference type="FunCoup" id="A0A0H2R789">
    <property type="interactions" value="242"/>
</dbReference>
<dbReference type="GO" id="GO:0010181">
    <property type="term" value="F:FMN binding"/>
    <property type="evidence" value="ECO:0007669"/>
    <property type="project" value="InterPro"/>
</dbReference>
<dbReference type="InParanoid" id="A0A0H2R789"/>
<evidence type="ECO:0000259" key="1">
    <source>
        <dbReference type="Pfam" id="PF00724"/>
    </source>
</evidence>
<dbReference type="PANTHER" id="PTHR22893:SF91">
    <property type="entry name" value="NADPH DEHYDROGENASE 2-RELATED"/>
    <property type="match status" value="1"/>
</dbReference>
<evidence type="ECO:0000313" key="3">
    <source>
        <dbReference type="Proteomes" id="UP000053477"/>
    </source>
</evidence>
<dbReference type="OrthoDB" id="276546at2759"/>
<dbReference type="InterPro" id="IPR001155">
    <property type="entry name" value="OxRdtase_FMN_N"/>
</dbReference>
<dbReference type="SUPFAM" id="SSF51395">
    <property type="entry name" value="FMN-linked oxidoreductases"/>
    <property type="match status" value="1"/>
</dbReference>
<dbReference type="PANTHER" id="PTHR22893">
    <property type="entry name" value="NADH OXIDOREDUCTASE-RELATED"/>
    <property type="match status" value="1"/>
</dbReference>
<dbReference type="CDD" id="cd02933">
    <property type="entry name" value="OYE_like_FMN"/>
    <property type="match status" value="1"/>
</dbReference>